<sequence length="269" mass="30247">MSERELMILERRIRRNLKRSLKLSHEIHMSSSFRSTVDNSVEHFVGDGDGGVISPLLVANIYGCNSICGHNYHNSQYGNSPTFNAWWKARKATPSMIVSVPVRRLKKKKKKKCVKLHPTCTSPKKKVIATSEMGTERKELEKDTTSSSGCMTSTCTTKKKHDSQAVAQPKRTGQPDTNTFSNSNQTSNGISTIDDSSRNDYEDPEEESMVITTTMPAIKNSGGGTITKSKLPCRHHLKTYHLHPPTQKIPSFVHYSHRHIKLLFPYSEC</sequence>
<feature type="compositionally biased region" description="Low complexity" evidence="1">
    <location>
        <begin position="177"/>
        <end position="188"/>
    </location>
</feature>
<accession>A0ABP1QES8</accession>
<gene>
    <name evidence="2" type="ORF">ODALV1_LOCUS10575</name>
</gene>
<evidence type="ECO:0000313" key="3">
    <source>
        <dbReference type="Proteomes" id="UP001642540"/>
    </source>
</evidence>
<protein>
    <submittedName>
        <fullName evidence="2">Uncharacterized protein</fullName>
    </submittedName>
</protein>
<dbReference type="Proteomes" id="UP001642540">
    <property type="component" value="Unassembled WGS sequence"/>
</dbReference>
<reference evidence="2 3" key="1">
    <citation type="submission" date="2024-08" db="EMBL/GenBank/DDBJ databases">
        <authorList>
            <person name="Cucini C."/>
            <person name="Frati F."/>
        </authorList>
    </citation>
    <scope>NUCLEOTIDE SEQUENCE [LARGE SCALE GENOMIC DNA]</scope>
</reference>
<dbReference type="EMBL" id="CAXLJM020000033">
    <property type="protein sequence ID" value="CAL8100587.1"/>
    <property type="molecule type" value="Genomic_DNA"/>
</dbReference>
<feature type="region of interest" description="Disordered" evidence="1">
    <location>
        <begin position="125"/>
        <end position="205"/>
    </location>
</feature>
<organism evidence="2 3">
    <name type="scientific">Orchesella dallaii</name>
    <dbReference type="NCBI Taxonomy" id="48710"/>
    <lineage>
        <taxon>Eukaryota</taxon>
        <taxon>Metazoa</taxon>
        <taxon>Ecdysozoa</taxon>
        <taxon>Arthropoda</taxon>
        <taxon>Hexapoda</taxon>
        <taxon>Collembola</taxon>
        <taxon>Entomobryomorpha</taxon>
        <taxon>Entomobryoidea</taxon>
        <taxon>Orchesellidae</taxon>
        <taxon>Orchesellinae</taxon>
        <taxon>Orchesella</taxon>
    </lineage>
</organism>
<proteinExistence type="predicted"/>
<name>A0ABP1QES8_9HEXA</name>
<keyword evidence="3" id="KW-1185">Reference proteome</keyword>
<feature type="compositionally biased region" description="Basic and acidic residues" evidence="1">
    <location>
        <begin position="134"/>
        <end position="144"/>
    </location>
</feature>
<feature type="compositionally biased region" description="Low complexity" evidence="1">
    <location>
        <begin position="145"/>
        <end position="156"/>
    </location>
</feature>
<comment type="caution">
    <text evidence="2">The sequence shown here is derived from an EMBL/GenBank/DDBJ whole genome shotgun (WGS) entry which is preliminary data.</text>
</comment>
<evidence type="ECO:0000313" key="2">
    <source>
        <dbReference type="EMBL" id="CAL8100587.1"/>
    </source>
</evidence>
<evidence type="ECO:0000256" key="1">
    <source>
        <dbReference type="SAM" id="MobiDB-lite"/>
    </source>
</evidence>